<reference evidence="4" key="2">
    <citation type="submission" date="2016-05" db="EMBL/GenBank/DDBJ databases">
        <authorList>
            <person name="Lavstsen T."/>
            <person name="Jespersen J.S."/>
        </authorList>
    </citation>
    <scope>NUCLEOTIDE SEQUENCE [LARGE SCALE GENOMIC DNA]</scope>
</reference>
<dbReference type="EMBL" id="FLRE01000144">
    <property type="protein sequence ID" value="SBT39281.1"/>
    <property type="molecule type" value="Genomic_DNA"/>
</dbReference>
<feature type="region of interest" description="Disordered" evidence="1">
    <location>
        <begin position="49"/>
        <end position="79"/>
    </location>
</feature>
<evidence type="ECO:0000313" key="4">
    <source>
        <dbReference type="EMBL" id="SBT39281.1"/>
    </source>
</evidence>
<dbReference type="Proteomes" id="UP000078550">
    <property type="component" value="Unassembled WGS sequence"/>
</dbReference>
<organism evidence="4 5">
    <name type="scientific">Plasmodium ovale wallikeri</name>
    <dbReference type="NCBI Taxonomy" id="864142"/>
    <lineage>
        <taxon>Eukaryota</taxon>
        <taxon>Sar</taxon>
        <taxon>Alveolata</taxon>
        <taxon>Apicomplexa</taxon>
        <taxon>Aconoidasida</taxon>
        <taxon>Haemosporida</taxon>
        <taxon>Plasmodiidae</taxon>
        <taxon>Plasmodium</taxon>
        <taxon>Plasmodium (Plasmodium)</taxon>
    </lineage>
</organism>
<evidence type="ECO:0000256" key="2">
    <source>
        <dbReference type="SAM" id="Phobius"/>
    </source>
</evidence>
<evidence type="ECO:0000256" key="1">
    <source>
        <dbReference type="SAM" id="MobiDB-lite"/>
    </source>
</evidence>
<dbReference type="AlphaFoldDB" id="A0A1A8Z5R1"/>
<feature type="transmembrane region" description="Helical" evidence="2">
    <location>
        <begin position="23"/>
        <end position="42"/>
    </location>
</feature>
<keyword evidence="2" id="KW-1133">Transmembrane helix</keyword>
<gene>
    <name evidence="3" type="ORF">POVWA1_038490</name>
    <name evidence="4" type="ORF">POVWA2_037470</name>
</gene>
<reference evidence="5 6" key="1">
    <citation type="submission" date="2016-05" db="EMBL/GenBank/DDBJ databases">
        <authorList>
            <person name="Naeem Raeece"/>
        </authorList>
    </citation>
    <scope>NUCLEOTIDE SEQUENCE [LARGE SCALE GENOMIC DNA]</scope>
</reference>
<proteinExistence type="predicted"/>
<feature type="compositionally biased region" description="Basic and acidic residues" evidence="1">
    <location>
        <begin position="52"/>
        <end position="62"/>
    </location>
</feature>
<keyword evidence="2" id="KW-0472">Membrane</keyword>
<name>A0A1A8Z5R1_PLAOA</name>
<accession>A0A1A8Z5R1</accession>
<sequence>MRKGTRSHNCAIARTSPCCSYKFFFFFFLCACNLTFFCTFNCNPATRKGRTGGRDDFKEGRKAGNKSYAPLSAPSQNVPPKWRLSKFPSYIFMTTRAQIIYACIFTNVRKEFVLTRQSCPPFEFLPV</sequence>
<dbReference type="EMBL" id="FLRD01000109">
    <property type="protein sequence ID" value="SBT38713.1"/>
    <property type="molecule type" value="Genomic_DNA"/>
</dbReference>
<evidence type="ECO:0000313" key="3">
    <source>
        <dbReference type="EMBL" id="SBT38713.1"/>
    </source>
</evidence>
<evidence type="ECO:0000313" key="5">
    <source>
        <dbReference type="Proteomes" id="UP000078550"/>
    </source>
</evidence>
<evidence type="ECO:0000313" key="6">
    <source>
        <dbReference type="Proteomes" id="UP000078555"/>
    </source>
</evidence>
<keyword evidence="6" id="KW-1185">Reference proteome</keyword>
<protein>
    <submittedName>
        <fullName evidence="4">Uncharacterized protein</fullName>
    </submittedName>
</protein>
<keyword evidence="2" id="KW-0812">Transmembrane</keyword>
<dbReference type="Proteomes" id="UP000078555">
    <property type="component" value="Unassembled WGS sequence"/>
</dbReference>